<feature type="domain" description="HD-GYP" evidence="1">
    <location>
        <begin position="155"/>
        <end position="350"/>
    </location>
</feature>
<name>E3CV12_9BACT</name>
<keyword evidence="3" id="KW-1185">Reference proteome</keyword>
<evidence type="ECO:0000313" key="3">
    <source>
        <dbReference type="Proteomes" id="UP000005096"/>
    </source>
</evidence>
<dbReference type="eggNOG" id="COG2206">
    <property type="taxonomic scope" value="Bacteria"/>
</dbReference>
<accession>E3CV12</accession>
<evidence type="ECO:0000313" key="2">
    <source>
        <dbReference type="EMBL" id="EFQ23169.1"/>
    </source>
</evidence>
<dbReference type="PANTHER" id="PTHR43155">
    <property type="entry name" value="CYCLIC DI-GMP PHOSPHODIESTERASE PA4108-RELATED"/>
    <property type="match status" value="1"/>
</dbReference>
<dbReference type="Gene3D" id="1.10.3210.10">
    <property type="entry name" value="Hypothetical protein af1432"/>
    <property type="match status" value="1"/>
</dbReference>
<reference evidence="2 3" key="1">
    <citation type="journal article" date="2010" name="Stand. Genomic Sci.">
        <title>Non-contiguous finished genome sequence of Aminomonas paucivorans type strain (GLU-3).</title>
        <authorList>
            <person name="Pitluck S."/>
            <person name="Yasawong M."/>
            <person name="Held B."/>
            <person name="Lapidus A."/>
            <person name="Nolan M."/>
            <person name="Copeland A."/>
            <person name="Lucas S."/>
            <person name="Del Rio T.G."/>
            <person name="Tice H."/>
            <person name="Cheng J.F."/>
            <person name="Chertkov O."/>
            <person name="Goodwin L."/>
            <person name="Tapia R."/>
            <person name="Han C."/>
            <person name="Liolios K."/>
            <person name="Ivanova N."/>
            <person name="Mavromatis K."/>
            <person name="Ovchinnikova G."/>
            <person name="Pati A."/>
            <person name="Chen A."/>
            <person name="Palaniappan K."/>
            <person name="Land M."/>
            <person name="Hauser L."/>
            <person name="Chang Y.J."/>
            <person name="Jeffries C.D."/>
            <person name="Pukall R."/>
            <person name="Spring S."/>
            <person name="Rohde M."/>
            <person name="Sikorski J."/>
            <person name="Goker M."/>
            <person name="Woyke T."/>
            <person name="Bristow J."/>
            <person name="Eisen J.A."/>
            <person name="Markowitz V."/>
            <person name="Hugenholtz P."/>
            <person name="Kyrpides N.C."/>
            <person name="Klenk H.P."/>
        </authorList>
    </citation>
    <scope>NUCLEOTIDE SEQUENCE [LARGE SCALE GENOMIC DNA]</scope>
    <source>
        <strain evidence="2 3">DSM 12260</strain>
    </source>
</reference>
<dbReference type="InterPro" id="IPR003607">
    <property type="entry name" value="HD/PDEase_dom"/>
</dbReference>
<dbReference type="InterPro" id="IPR037522">
    <property type="entry name" value="HD_GYP_dom"/>
</dbReference>
<dbReference type="RefSeq" id="WP_006300336.1">
    <property type="nucleotide sequence ID" value="NZ_CM001022.1"/>
</dbReference>
<sequence>MQRRSVSRLEPGMCLAVDVLRNDGVLLLKAGVPLSEQQIQSLDGVVHAVYVRREGFDDVLSRAVVPDETARFDLVRRLEGIYCFLYEKYVERADRGERERIAPPRGAGGGAVEFRDLMQVDQALRHCARSILEDVRDRRYALLSFDLPAPKHNSLYVFEHAVQSAILAARVLENSYREGSFHYVEDRGGHREHREHPFDEKRFEDLLAGILLCEGGMLSIPREVLAVPIFSPEDRAKYLYPHPRVSREMARLLPSLSPLAGAVVANHHERRDGQGYPRGSTDHHPFVDAAILATTFDALVSSRPQRPGMGTAKDDKACHPAEALERLFALAAEGAVHGGILEELARYVVPYPFGTTLVLSNGDVGLVVDCTDRVDPARRQRPLVRCSQNIRTGRREGLWEVDLASRTDLTVQSAIYA</sequence>
<dbReference type="EMBL" id="CM001022">
    <property type="protein sequence ID" value="EFQ23169.1"/>
    <property type="molecule type" value="Genomic_DNA"/>
</dbReference>
<gene>
    <name evidence="2" type="ORF">Apau_0741</name>
</gene>
<dbReference type="PROSITE" id="PS51832">
    <property type="entry name" value="HD_GYP"/>
    <property type="match status" value="1"/>
</dbReference>
<dbReference type="AlphaFoldDB" id="E3CV12"/>
<dbReference type="Pfam" id="PF13487">
    <property type="entry name" value="HD_5"/>
    <property type="match status" value="1"/>
</dbReference>
<evidence type="ECO:0000259" key="1">
    <source>
        <dbReference type="PROSITE" id="PS51832"/>
    </source>
</evidence>
<dbReference type="GO" id="GO:0016787">
    <property type="term" value="F:hydrolase activity"/>
    <property type="evidence" value="ECO:0007669"/>
    <property type="project" value="UniProtKB-KW"/>
</dbReference>
<dbReference type="PANTHER" id="PTHR43155:SF2">
    <property type="entry name" value="CYCLIC DI-GMP PHOSPHODIESTERASE PA4108"/>
    <property type="match status" value="1"/>
</dbReference>
<dbReference type="PaxDb" id="584708-Apau_0741"/>
<dbReference type="CDD" id="cd00077">
    <property type="entry name" value="HDc"/>
    <property type="match status" value="1"/>
</dbReference>
<dbReference type="Proteomes" id="UP000005096">
    <property type="component" value="Chromosome"/>
</dbReference>
<dbReference type="HOGENOM" id="CLU_000445_92_1_0"/>
<keyword evidence="2" id="KW-0378">Hydrolase</keyword>
<organism evidence="2 3">
    <name type="scientific">Aminomonas paucivorans DSM 12260</name>
    <dbReference type="NCBI Taxonomy" id="584708"/>
    <lineage>
        <taxon>Bacteria</taxon>
        <taxon>Thermotogati</taxon>
        <taxon>Synergistota</taxon>
        <taxon>Synergistia</taxon>
        <taxon>Synergistales</taxon>
        <taxon>Synergistaceae</taxon>
        <taxon>Aminomonas</taxon>
    </lineage>
</organism>
<protein>
    <submittedName>
        <fullName evidence="2">Putative metal dependent phosphohydrolase</fullName>
    </submittedName>
</protein>
<proteinExistence type="predicted"/>
<dbReference type="STRING" id="584708.Apau_0741"/>